<keyword evidence="4 5" id="KW-0472">Membrane</keyword>
<dbReference type="InParanoid" id="F0XLS3"/>
<evidence type="ECO:0000313" key="6">
    <source>
        <dbReference type="EMBL" id="EFX01459.1"/>
    </source>
</evidence>
<evidence type="ECO:0000256" key="3">
    <source>
        <dbReference type="ARBA" id="ARBA00023128"/>
    </source>
</evidence>
<keyword evidence="5" id="KW-1133">Transmembrane helix</keyword>
<dbReference type="RefSeq" id="XP_014170941.1">
    <property type="nucleotide sequence ID" value="XM_014315466.1"/>
</dbReference>
<dbReference type="eggNOG" id="ENOG502S7DE">
    <property type="taxonomic scope" value="Eukaryota"/>
</dbReference>
<feature type="transmembrane region" description="Helical" evidence="5">
    <location>
        <begin position="36"/>
        <end position="57"/>
    </location>
</feature>
<dbReference type="Proteomes" id="UP000007796">
    <property type="component" value="Unassembled WGS sequence"/>
</dbReference>
<proteinExistence type="predicted"/>
<keyword evidence="5" id="KW-0812">Transmembrane</keyword>
<evidence type="ECO:0000256" key="4">
    <source>
        <dbReference type="ARBA" id="ARBA00023136"/>
    </source>
</evidence>
<evidence type="ECO:0000313" key="7">
    <source>
        <dbReference type="Proteomes" id="UP000007796"/>
    </source>
</evidence>
<evidence type="ECO:0000256" key="2">
    <source>
        <dbReference type="ARBA" id="ARBA00022792"/>
    </source>
</evidence>
<dbReference type="AlphaFoldDB" id="F0XLS3"/>
<dbReference type="OrthoDB" id="5511599at2759"/>
<dbReference type="GeneID" id="25979831"/>
<protein>
    <submittedName>
        <fullName evidence="6">Uncharacterized protein</fullName>
    </submittedName>
</protein>
<keyword evidence="2" id="KW-0999">Mitochondrion inner membrane</keyword>
<dbReference type="GO" id="GO:0005743">
    <property type="term" value="C:mitochondrial inner membrane"/>
    <property type="evidence" value="ECO:0007669"/>
    <property type="project" value="UniProtKB-SubCell"/>
</dbReference>
<sequence>MGLIDAPNKVPYFQRTYQAAFRGHTRLWKINPRSNVLLTPYMVILFGSAAATTYGMTRKVLGYNTFW</sequence>
<organism evidence="7">
    <name type="scientific">Grosmannia clavigera (strain kw1407 / UAMH 11150)</name>
    <name type="common">Blue stain fungus</name>
    <name type="synonym">Graphiocladiella clavigera</name>
    <dbReference type="NCBI Taxonomy" id="655863"/>
    <lineage>
        <taxon>Eukaryota</taxon>
        <taxon>Fungi</taxon>
        <taxon>Dikarya</taxon>
        <taxon>Ascomycota</taxon>
        <taxon>Pezizomycotina</taxon>
        <taxon>Sordariomycetes</taxon>
        <taxon>Sordariomycetidae</taxon>
        <taxon>Ophiostomatales</taxon>
        <taxon>Ophiostomataceae</taxon>
        <taxon>Leptographium</taxon>
    </lineage>
</organism>
<accession>F0XLS3</accession>
<comment type="subcellular location">
    <subcellularLocation>
        <location evidence="1">Mitochondrion inner membrane</location>
    </subcellularLocation>
</comment>
<reference evidence="6 7" key="1">
    <citation type="journal article" date="2011" name="Proc. Natl. Acad. Sci. U.S.A.">
        <title>Genome and transcriptome analyses of the mountain pine beetle-fungal symbiont Grosmannia clavigera, a lodgepole pine pathogen.</title>
        <authorList>
            <person name="DiGuistini S."/>
            <person name="Wang Y."/>
            <person name="Liao N.Y."/>
            <person name="Taylor G."/>
            <person name="Tanguay P."/>
            <person name="Feau N."/>
            <person name="Henrissat B."/>
            <person name="Chan S.K."/>
            <person name="Hesse-Orce U."/>
            <person name="Alamouti S.M."/>
            <person name="Tsui C.K.M."/>
            <person name="Docking R.T."/>
            <person name="Levasseur A."/>
            <person name="Haridas S."/>
            <person name="Robertson G."/>
            <person name="Birol I."/>
            <person name="Holt R.A."/>
            <person name="Marra M.A."/>
            <person name="Hamelin R.C."/>
            <person name="Hirst M."/>
            <person name="Jones S.J.M."/>
            <person name="Bohlmann J."/>
            <person name="Breuil C."/>
        </authorList>
    </citation>
    <scope>NUCLEOTIDE SEQUENCE [LARGE SCALE GENOMIC DNA]</scope>
    <source>
        <strain evidence="7">kw1407 / UAMH 11150</strain>
    </source>
</reference>
<gene>
    <name evidence="6" type="ORF">CMQ_6401</name>
</gene>
<dbReference type="STRING" id="655863.F0XLS3"/>
<keyword evidence="3" id="KW-0496">Mitochondrion</keyword>
<dbReference type="EMBL" id="GL629794">
    <property type="protein sequence ID" value="EFX01459.1"/>
    <property type="molecule type" value="Genomic_DNA"/>
</dbReference>
<keyword evidence="7" id="KW-1185">Reference proteome</keyword>
<name>F0XLS3_GROCL</name>
<dbReference type="HOGENOM" id="CLU_169147_1_1_1"/>
<dbReference type="Pfam" id="PF02238">
    <property type="entry name" value="COX7a"/>
    <property type="match status" value="1"/>
</dbReference>
<dbReference type="InterPro" id="IPR039297">
    <property type="entry name" value="COX7a"/>
</dbReference>
<evidence type="ECO:0000256" key="5">
    <source>
        <dbReference type="SAM" id="Phobius"/>
    </source>
</evidence>
<evidence type="ECO:0000256" key="1">
    <source>
        <dbReference type="ARBA" id="ARBA00004273"/>
    </source>
</evidence>